<dbReference type="Gene3D" id="1.25.40.90">
    <property type="match status" value="1"/>
</dbReference>
<name>A0A098VUD3_9MICR</name>
<evidence type="ECO:0000313" key="4">
    <source>
        <dbReference type="Proteomes" id="UP000029725"/>
    </source>
</evidence>
<dbReference type="CDD" id="cd16991">
    <property type="entry name" value="ENTH_Ent1_Ent2"/>
    <property type="match status" value="1"/>
</dbReference>
<dbReference type="InterPro" id="IPR013809">
    <property type="entry name" value="ENTH"/>
</dbReference>
<sequence length="407" mass="45717">MFGKFYFQFVAGFGKCQIQNIRPKATSGKRYSDIEIKVREATSNDPNGPSTTLLEQLAAASNHQYTGHCLIVLMSILDRRLNDKGRNWRHVYKSLIVLDYLLLAGSDQVLLHLKEQIYIIKTLLHFQYVDDLGRDHGSCVRQKTKDLLALIEDPDMIADRRNNPHMKDPHSFLAFNDEKYGQNLGGAGGNSSPRNGWSRASSSRTSSPSVLNHNSYSSSREEERQLQMALDASRQQALIDAQRRASLRNNEEDDVELKAALRISAAETSSSSSKKSNDDLIDLFQGPPTASEIHRELSTLSVGMAAPPPPPPQQHYYPTQYAQQLQFSSHYPQQMHQSSGEMWSQPKPNFYVDPSSYPTYSADEKSPLGTQQKYSDCVNNPSSFASDDPFAGLSSELRKSWAFILTF</sequence>
<evidence type="ECO:0000256" key="1">
    <source>
        <dbReference type="SAM" id="MobiDB-lite"/>
    </source>
</evidence>
<dbReference type="AlphaFoldDB" id="A0A098VUD3"/>
<feature type="region of interest" description="Disordered" evidence="1">
    <location>
        <begin position="265"/>
        <end position="286"/>
    </location>
</feature>
<comment type="caution">
    <text evidence="3">The sequence shown here is derived from an EMBL/GenBank/DDBJ whole genome shotgun (WGS) entry which is preliminary data.</text>
</comment>
<dbReference type="GeneID" id="25258384"/>
<keyword evidence="4" id="KW-1185">Reference proteome</keyword>
<reference evidence="3 4" key="1">
    <citation type="submission" date="2014-04" db="EMBL/GenBank/DDBJ databases">
        <title>A new species of microsporidia sheds light on the evolution of extreme parasitism.</title>
        <authorList>
            <person name="Haag K.L."/>
            <person name="James T.Y."/>
            <person name="Larsson R."/>
            <person name="Schaer T.M."/>
            <person name="Refardt D."/>
            <person name="Pombert J.-F."/>
            <person name="Ebert D."/>
        </authorList>
    </citation>
    <scope>NUCLEOTIDE SEQUENCE [LARGE SCALE GENOMIC DNA]</scope>
    <source>
        <strain evidence="3 4">UGP3</strain>
        <tissue evidence="3">Spores</tissue>
    </source>
</reference>
<dbReference type="GO" id="GO:0006897">
    <property type="term" value="P:endocytosis"/>
    <property type="evidence" value="ECO:0007669"/>
    <property type="project" value="TreeGrafter"/>
</dbReference>
<dbReference type="Proteomes" id="UP000029725">
    <property type="component" value="Unassembled WGS sequence"/>
</dbReference>
<evidence type="ECO:0000259" key="2">
    <source>
        <dbReference type="PROSITE" id="PS50942"/>
    </source>
</evidence>
<dbReference type="GO" id="GO:0030125">
    <property type="term" value="C:clathrin vesicle coat"/>
    <property type="evidence" value="ECO:0007669"/>
    <property type="project" value="TreeGrafter"/>
</dbReference>
<dbReference type="InterPro" id="IPR008942">
    <property type="entry name" value="ENTH_VHS"/>
</dbReference>
<gene>
    <name evidence="3" type="ORF">DI09_13p270</name>
</gene>
<feature type="domain" description="ENTH" evidence="2">
    <location>
        <begin position="26"/>
        <end position="161"/>
    </location>
</feature>
<protein>
    <recommendedName>
        <fullName evidence="2">ENTH domain-containing protein</fullName>
    </recommendedName>
</protein>
<feature type="region of interest" description="Disordered" evidence="1">
    <location>
        <begin position="183"/>
        <end position="232"/>
    </location>
</feature>
<dbReference type="SUPFAM" id="SSF48464">
    <property type="entry name" value="ENTH/VHS domain"/>
    <property type="match status" value="1"/>
</dbReference>
<dbReference type="VEuPathDB" id="MicrosporidiaDB:DI09_13p270"/>
<dbReference type="GO" id="GO:0005886">
    <property type="term" value="C:plasma membrane"/>
    <property type="evidence" value="ECO:0007669"/>
    <property type="project" value="TreeGrafter"/>
</dbReference>
<dbReference type="OrthoDB" id="4033880at2759"/>
<dbReference type="GO" id="GO:0030276">
    <property type="term" value="F:clathrin binding"/>
    <property type="evidence" value="ECO:0007669"/>
    <property type="project" value="TreeGrafter"/>
</dbReference>
<dbReference type="RefSeq" id="XP_013239165.1">
    <property type="nucleotide sequence ID" value="XM_013383711.1"/>
</dbReference>
<organism evidence="3 4">
    <name type="scientific">Mitosporidium daphniae</name>
    <dbReference type="NCBI Taxonomy" id="1485682"/>
    <lineage>
        <taxon>Eukaryota</taxon>
        <taxon>Fungi</taxon>
        <taxon>Fungi incertae sedis</taxon>
        <taxon>Microsporidia</taxon>
        <taxon>Mitosporidium</taxon>
    </lineage>
</organism>
<dbReference type="SMART" id="SM00273">
    <property type="entry name" value="ENTH"/>
    <property type="match status" value="1"/>
</dbReference>
<dbReference type="FunFam" id="1.25.40.90:FF:000006">
    <property type="entry name" value="Clathrin interactor 1"/>
    <property type="match status" value="1"/>
</dbReference>
<dbReference type="Pfam" id="PF01417">
    <property type="entry name" value="ENTH"/>
    <property type="match status" value="1"/>
</dbReference>
<proteinExistence type="predicted"/>
<dbReference type="GO" id="GO:0005768">
    <property type="term" value="C:endosome"/>
    <property type="evidence" value="ECO:0007669"/>
    <property type="project" value="TreeGrafter"/>
</dbReference>
<dbReference type="GO" id="GO:0005543">
    <property type="term" value="F:phospholipid binding"/>
    <property type="evidence" value="ECO:0007669"/>
    <property type="project" value="TreeGrafter"/>
</dbReference>
<feature type="compositionally biased region" description="Low complexity" evidence="1">
    <location>
        <begin position="198"/>
        <end position="209"/>
    </location>
</feature>
<evidence type="ECO:0000313" key="3">
    <source>
        <dbReference type="EMBL" id="KGG52738.1"/>
    </source>
</evidence>
<dbReference type="PANTHER" id="PTHR12276">
    <property type="entry name" value="EPSIN/ENT-RELATED"/>
    <property type="match status" value="1"/>
</dbReference>
<dbReference type="PANTHER" id="PTHR12276:SF110">
    <property type="entry name" value="EPSIN-1-RELATED"/>
    <property type="match status" value="1"/>
</dbReference>
<dbReference type="PROSITE" id="PS50942">
    <property type="entry name" value="ENTH"/>
    <property type="match status" value="1"/>
</dbReference>
<dbReference type="EMBL" id="JMKJ01000044">
    <property type="protein sequence ID" value="KGG52738.1"/>
    <property type="molecule type" value="Genomic_DNA"/>
</dbReference>
<dbReference type="HOGENOM" id="CLU_676318_0_0_1"/>
<accession>A0A098VUD3</accession>